<keyword evidence="13 16" id="KW-0472">Membrane</keyword>
<dbReference type="EC" id="7.6.2.3" evidence="14"/>
<protein>
    <recommendedName>
        <fullName evidence="14">ABC-type glutathione-S-conjugate transporter</fullName>
        <ecNumber evidence="14">7.6.2.3</ecNumber>
    </recommendedName>
</protein>
<feature type="transmembrane region" description="Helical" evidence="16">
    <location>
        <begin position="579"/>
        <end position="602"/>
    </location>
</feature>
<feature type="transmembrane region" description="Helical" evidence="16">
    <location>
        <begin position="462"/>
        <end position="484"/>
    </location>
</feature>
<feature type="transmembrane region" description="Helical" evidence="16">
    <location>
        <begin position="948"/>
        <end position="971"/>
    </location>
</feature>
<evidence type="ECO:0000256" key="15">
    <source>
        <dbReference type="ARBA" id="ARBA00047523"/>
    </source>
</evidence>
<dbReference type="CDD" id="cd18595">
    <property type="entry name" value="ABC_6TM_MRP1_2_3_6_D1_like"/>
    <property type="match status" value="1"/>
</dbReference>
<dbReference type="InterPro" id="IPR036640">
    <property type="entry name" value="ABC1_TM_sf"/>
</dbReference>
<evidence type="ECO:0000259" key="18">
    <source>
        <dbReference type="PROSITE" id="PS50929"/>
    </source>
</evidence>
<keyword evidence="4" id="KW-0813">Transport</keyword>
<comment type="catalytic activity">
    <reaction evidence="15">
        <text>leukotriene C4(in) + ATP + H2O = leukotriene C4(out) + ADP + phosphate + H(+)</text>
        <dbReference type="Rhea" id="RHEA:38963"/>
        <dbReference type="ChEBI" id="CHEBI:15377"/>
        <dbReference type="ChEBI" id="CHEBI:15378"/>
        <dbReference type="ChEBI" id="CHEBI:30616"/>
        <dbReference type="ChEBI" id="CHEBI:43474"/>
        <dbReference type="ChEBI" id="CHEBI:57973"/>
        <dbReference type="ChEBI" id="CHEBI:456216"/>
    </reaction>
    <physiologicalReaction direction="left-to-right" evidence="15">
        <dbReference type="Rhea" id="RHEA:38964"/>
    </physiologicalReaction>
</comment>
<keyword evidence="12 16" id="KW-1133">Transmembrane helix</keyword>
<evidence type="ECO:0000256" key="4">
    <source>
        <dbReference type="ARBA" id="ARBA00022448"/>
    </source>
</evidence>
<keyword evidence="9" id="KW-0547">Nucleotide-binding</keyword>
<dbReference type="FunFam" id="3.40.50.300:FF:000074">
    <property type="entry name" value="Multidrug resistance-associated protein 5 isoform 1"/>
    <property type="match status" value="1"/>
</dbReference>
<dbReference type="CDD" id="cd03250">
    <property type="entry name" value="ABCC_MRP_domain1"/>
    <property type="match status" value="1"/>
</dbReference>
<feature type="transmembrane region" description="Helical" evidence="16">
    <location>
        <begin position="35"/>
        <end position="54"/>
    </location>
</feature>
<evidence type="ECO:0000256" key="2">
    <source>
        <dbReference type="ARBA" id="ARBA00004651"/>
    </source>
</evidence>
<feature type="transmembrane region" description="Helical" evidence="16">
    <location>
        <begin position="1180"/>
        <end position="1196"/>
    </location>
</feature>
<dbReference type="GO" id="GO:0016887">
    <property type="term" value="F:ATP hydrolysis activity"/>
    <property type="evidence" value="ECO:0007669"/>
    <property type="project" value="InterPro"/>
</dbReference>
<dbReference type="NCBIfam" id="TIGR00957">
    <property type="entry name" value="MRP_assoc_pro"/>
    <property type="match status" value="1"/>
</dbReference>
<dbReference type="Pfam" id="PF24357">
    <property type="entry name" value="TMD0_ABC"/>
    <property type="match status" value="1"/>
</dbReference>
<dbReference type="GO" id="GO:0034634">
    <property type="term" value="F:glutathione transmembrane transporter activity"/>
    <property type="evidence" value="ECO:0007669"/>
    <property type="project" value="TreeGrafter"/>
</dbReference>
<dbReference type="GO" id="GO:0008559">
    <property type="term" value="F:ABC-type xenobiotic transporter activity"/>
    <property type="evidence" value="ECO:0007669"/>
    <property type="project" value="TreeGrafter"/>
</dbReference>
<dbReference type="FunFam" id="1.20.1560.10:FF:000001">
    <property type="entry name" value="ATP-binding cassette subfamily C member 1"/>
    <property type="match status" value="1"/>
</dbReference>
<dbReference type="PANTHER" id="PTHR24223:SF457">
    <property type="entry name" value="ABC-TYPE GLUTATHIONE-S-CONJUGATE TRANSPORTER"/>
    <property type="match status" value="1"/>
</dbReference>
<evidence type="ECO:0000313" key="20">
    <source>
        <dbReference type="Proteomes" id="UP001295444"/>
    </source>
</evidence>
<feature type="domain" description="ABC transmembrane type-1" evidence="18">
    <location>
        <begin position="323"/>
        <end position="605"/>
    </location>
</feature>
<dbReference type="GO" id="GO:0015431">
    <property type="term" value="F:ABC-type glutathione S-conjugate transporter activity"/>
    <property type="evidence" value="ECO:0007669"/>
    <property type="project" value="UniProtKB-EC"/>
</dbReference>
<keyword evidence="6" id="KW-0926">Vacuole</keyword>
<name>A0AAD1WFA6_PELCU</name>
<sequence>MKWLCKLEDSENFWDANQTWHTDNPDFSQCFHNSVLFWIPCIYLNACLPFYVLYLRNHGQGYIRMSRLNKAKTLLSALLTLICYTELFYTLWNVTHNIPEPPVLLISPLVLGTTMLITTCLIQYERVKGVRSSSLLLFFWVLTLMCAIVQLRSKIIALSKDSQADPLHFTLFVLYFIMVLVQCILCIFNDKPPFFSNIRKESNPCPLLNASFLSQVTFSWFTEIMFRGYKQPLKDEDIWLLRKSDRAEEILAKFSKAIQKEWHKVKPLHAVTEFSSPLPLENHNRISQEIKEEKEVLLKSPSMQMTRQSLLKIIVKTFGMQYLLTTILMVLFTAFLFISPQLMSLLLAQLKNPSAPSWQGFLVAALLLICPCCQSLFLHQHDYICYVIGMRLRSAIIGSVYKKALVISSAGRKSCSAGEIVNLISTDIQKLMDLATCLNYVWSAPFTIIVAMYFLWQTLGVAVFAGVGVFILNLPFMTAFGVVLKKLQEEQMKQKDSRIKLISEILQGIKVLKLYAWENAFMKKVNEFRIQEMKAVKMGALMLSGALAVFVASPFWVALTMFGVFLTVDDQNVLDAQKAFVTIILLNILRIPLRMFPLALTLSVQSSVSLKRLAKYFSETELEEGNVETIDSSSKNDVTVEDGTFTWACSEPPSLRGINITIPKGSLVAVVGQVGCGKTSLLSALLGEMEKVEGHVATKGSIAYIPQQTWIPNATFKENIIFGGEFKKDWYDSVISACALLPDLKILSGGENTEIGEKGVNLSGGQKQRISIARAVYRNCDVYLLDDPLSAVDAHVGQHLFEQVIGPNGLLKNKTRVLVTHGVSFLPQMDKIIVLSEGRISEVGSYYELLQRNGSFAEFLQTYASNSEQDEEEKSEITSEAVQGVKCKKGTKKAAGDDSARKELHPEMDDLEIDDNIGDGKLTEADVALTGRVKLSVYLDYLKMMGKWYLIFSAIFFIIQQVAALGHNYWIGLWADDPVINGTQQNKNMRLGVYSFLGILQAVGIFAASASIIIGGVSVSRKLHTRLLYSVLRCPLSFFEKTPSGNLTNRFSKEMDTIDNIVPQILMMFLIMTLTIVEILLVIALATPLAAVAFIPLGLLYFFLQRFYVATSRQLKRLDSVSKSPLYTHFNETLQGVNVIRAFKEQERFIQESNHRLNTTQRFYFSSFVANRWLSVRCDLLSNFIVFIVAVVGVLFRESITPGLVGLAVVNSLRLTSVLKEAVHTATDLETNSVAVERVKEYCDAEPEAQWTSDHASELDNWPSAGRIEFQNYGLRYRKDLDFALRNVTAVFQPGEKVGIVGRTGAGKSSLTLGLFRILEPATGKICIDETDISKLGLHELRCKITIIPQDPVLFSGSLRMNLDPFDNYSDENIWVALELSHLKSFVASLPDGLDHICSEGGENLSVGQRQLVCLARALLRKTRILVLDEATAAVDLETDDLIQSTIRREFEDSTVITIAHRLNTIMDYTRIVVFDKGEIVEFDSPSRLLENKGLFYSMARDANII</sequence>
<dbReference type="Gene3D" id="3.40.50.300">
    <property type="entry name" value="P-loop containing nucleotide triphosphate hydrolases"/>
    <property type="match status" value="2"/>
</dbReference>
<dbReference type="SMART" id="SM00382">
    <property type="entry name" value="AAA"/>
    <property type="match status" value="2"/>
</dbReference>
<feature type="transmembrane region" description="Helical" evidence="16">
    <location>
        <begin position="538"/>
        <end position="559"/>
    </location>
</feature>
<evidence type="ECO:0000256" key="11">
    <source>
        <dbReference type="ARBA" id="ARBA00022967"/>
    </source>
</evidence>
<dbReference type="Pfam" id="PF00664">
    <property type="entry name" value="ABC_membrane"/>
    <property type="match status" value="2"/>
</dbReference>
<dbReference type="InterPro" id="IPR056227">
    <property type="entry name" value="TMD0_ABC"/>
</dbReference>
<feature type="transmembrane region" description="Helical" evidence="16">
    <location>
        <begin position="104"/>
        <end position="122"/>
    </location>
</feature>
<feature type="transmembrane region" description="Helical" evidence="16">
    <location>
        <begin position="1061"/>
        <end position="1083"/>
    </location>
</feature>
<feature type="transmembrane region" description="Helical" evidence="16">
    <location>
        <begin position="313"/>
        <end position="338"/>
    </location>
</feature>
<evidence type="ECO:0000256" key="6">
    <source>
        <dbReference type="ARBA" id="ARBA00022554"/>
    </source>
</evidence>
<dbReference type="GO" id="GO:0016323">
    <property type="term" value="C:basolateral plasma membrane"/>
    <property type="evidence" value="ECO:0007669"/>
    <property type="project" value="TreeGrafter"/>
</dbReference>
<accession>A0AAD1WFA6</accession>
<gene>
    <name evidence="19" type="ORF">PECUL_23A001242</name>
</gene>
<dbReference type="FunFam" id="1.20.1560.10:FF:000020">
    <property type="entry name" value="ABC metal ion transporter"/>
    <property type="match status" value="1"/>
</dbReference>
<keyword evidence="7 16" id="KW-0812">Transmembrane</keyword>
<evidence type="ECO:0000256" key="8">
    <source>
        <dbReference type="ARBA" id="ARBA00022737"/>
    </source>
</evidence>
<evidence type="ECO:0000256" key="14">
    <source>
        <dbReference type="ARBA" id="ARBA00024220"/>
    </source>
</evidence>
<reference evidence="19" key="1">
    <citation type="submission" date="2022-03" db="EMBL/GenBank/DDBJ databases">
        <authorList>
            <person name="Alioto T."/>
            <person name="Alioto T."/>
            <person name="Gomez Garrido J."/>
        </authorList>
    </citation>
    <scope>NUCLEOTIDE SEQUENCE</scope>
</reference>
<feature type="domain" description="ABC transmembrane type-1" evidence="18">
    <location>
        <begin position="951"/>
        <end position="1231"/>
    </location>
</feature>
<keyword evidence="20" id="KW-1185">Reference proteome</keyword>
<feature type="transmembrane region" description="Helical" evidence="16">
    <location>
        <begin position="1089"/>
        <end position="1109"/>
    </location>
</feature>
<evidence type="ECO:0000256" key="7">
    <source>
        <dbReference type="ARBA" id="ARBA00022692"/>
    </source>
</evidence>
<feature type="transmembrane region" description="Helical" evidence="16">
    <location>
        <begin position="991"/>
        <end position="1017"/>
    </location>
</feature>
<dbReference type="InterPro" id="IPR005292">
    <property type="entry name" value="MRP"/>
</dbReference>
<dbReference type="InterPro" id="IPR017871">
    <property type="entry name" value="ABC_transporter-like_CS"/>
</dbReference>
<evidence type="ECO:0000256" key="10">
    <source>
        <dbReference type="ARBA" id="ARBA00022840"/>
    </source>
</evidence>
<dbReference type="Pfam" id="PF00005">
    <property type="entry name" value="ABC_tran"/>
    <property type="match status" value="2"/>
</dbReference>
<dbReference type="InterPro" id="IPR011527">
    <property type="entry name" value="ABC1_TM_dom"/>
</dbReference>
<dbReference type="PROSITE" id="PS50893">
    <property type="entry name" value="ABC_TRANSPORTER_2"/>
    <property type="match status" value="2"/>
</dbReference>
<feature type="domain" description="ABC transporter" evidence="17">
    <location>
        <begin position="1268"/>
        <end position="1502"/>
    </location>
</feature>
<dbReference type="CDD" id="cd03244">
    <property type="entry name" value="ABCC_MRP_domain2"/>
    <property type="match status" value="1"/>
</dbReference>
<feature type="transmembrane region" description="Helical" evidence="16">
    <location>
        <begin position="74"/>
        <end position="92"/>
    </location>
</feature>
<evidence type="ECO:0000256" key="3">
    <source>
        <dbReference type="ARBA" id="ARBA00009726"/>
    </source>
</evidence>
<dbReference type="PROSITE" id="PS50929">
    <property type="entry name" value="ABC_TM1F"/>
    <property type="match status" value="2"/>
</dbReference>
<keyword evidence="8" id="KW-0677">Repeat</keyword>
<dbReference type="EMBL" id="OW240918">
    <property type="protein sequence ID" value="CAH2306997.1"/>
    <property type="molecule type" value="Genomic_DNA"/>
</dbReference>
<evidence type="ECO:0000256" key="16">
    <source>
        <dbReference type="SAM" id="Phobius"/>
    </source>
</evidence>
<dbReference type="FunFam" id="3.40.50.300:FF:000293">
    <property type="entry name" value="ATP binding cassette subfamily C member 1"/>
    <property type="match status" value="1"/>
</dbReference>
<evidence type="ECO:0000256" key="12">
    <source>
        <dbReference type="ARBA" id="ARBA00022989"/>
    </source>
</evidence>
<dbReference type="GO" id="GO:0005524">
    <property type="term" value="F:ATP binding"/>
    <property type="evidence" value="ECO:0007669"/>
    <property type="project" value="UniProtKB-KW"/>
</dbReference>
<organism evidence="19 20">
    <name type="scientific">Pelobates cultripes</name>
    <name type="common">Western spadefoot toad</name>
    <dbReference type="NCBI Taxonomy" id="61616"/>
    <lineage>
        <taxon>Eukaryota</taxon>
        <taxon>Metazoa</taxon>
        <taxon>Chordata</taxon>
        <taxon>Craniata</taxon>
        <taxon>Vertebrata</taxon>
        <taxon>Euteleostomi</taxon>
        <taxon>Amphibia</taxon>
        <taxon>Batrachia</taxon>
        <taxon>Anura</taxon>
        <taxon>Pelobatoidea</taxon>
        <taxon>Pelobatidae</taxon>
        <taxon>Pelobates</taxon>
    </lineage>
</organism>
<evidence type="ECO:0000256" key="13">
    <source>
        <dbReference type="ARBA" id="ARBA00023136"/>
    </source>
</evidence>
<comment type="subcellular location">
    <subcellularLocation>
        <location evidence="2">Cell membrane</location>
        <topology evidence="2">Multi-pass membrane protein</topology>
    </subcellularLocation>
    <subcellularLocation>
        <location evidence="1">Vacuole membrane</location>
        <topology evidence="1">Multi-pass membrane protein</topology>
    </subcellularLocation>
</comment>
<feature type="domain" description="ABC transporter" evidence="17">
    <location>
        <begin position="638"/>
        <end position="862"/>
    </location>
</feature>
<evidence type="ECO:0000256" key="5">
    <source>
        <dbReference type="ARBA" id="ARBA00022475"/>
    </source>
</evidence>
<proteinExistence type="inferred from homology"/>
<dbReference type="SUPFAM" id="SSF90123">
    <property type="entry name" value="ABC transporter transmembrane region"/>
    <property type="match status" value="2"/>
</dbReference>
<evidence type="ECO:0000313" key="19">
    <source>
        <dbReference type="EMBL" id="CAH2306997.1"/>
    </source>
</evidence>
<feature type="transmembrane region" description="Helical" evidence="16">
    <location>
        <begin position="437"/>
        <end position="456"/>
    </location>
</feature>
<feature type="transmembrane region" description="Helical" evidence="16">
    <location>
        <begin position="134"/>
        <end position="151"/>
    </location>
</feature>
<keyword evidence="10" id="KW-0067">ATP-binding</keyword>
<dbReference type="InterPro" id="IPR003439">
    <property type="entry name" value="ABC_transporter-like_ATP-bd"/>
</dbReference>
<keyword evidence="5" id="KW-1003">Cell membrane</keyword>
<dbReference type="PANTHER" id="PTHR24223">
    <property type="entry name" value="ATP-BINDING CASSETTE SUB-FAMILY C"/>
    <property type="match status" value="1"/>
</dbReference>
<dbReference type="InterPro" id="IPR027417">
    <property type="entry name" value="P-loop_NTPase"/>
</dbReference>
<dbReference type="GO" id="GO:0005774">
    <property type="term" value="C:vacuolar membrane"/>
    <property type="evidence" value="ECO:0007669"/>
    <property type="project" value="UniProtKB-SubCell"/>
</dbReference>
<evidence type="ECO:0000256" key="9">
    <source>
        <dbReference type="ARBA" id="ARBA00022741"/>
    </source>
</evidence>
<dbReference type="SUPFAM" id="SSF52540">
    <property type="entry name" value="P-loop containing nucleoside triphosphate hydrolases"/>
    <property type="match status" value="2"/>
</dbReference>
<dbReference type="Proteomes" id="UP001295444">
    <property type="component" value="Chromosome 07"/>
</dbReference>
<feature type="transmembrane region" description="Helical" evidence="16">
    <location>
        <begin position="358"/>
        <end position="378"/>
    </location>
</feature>
<dbReference type="GO" id="GO:0000323">
    <property type="term" value="C:lytic vacuole"/>
    <property type="evidence" value="ECO:0007669"/>
    <property type="project" value="UniProtKB-ARBA"/>
</dbReference>
<dbReference type="InterPro" id="IPR050173">
    <property type="entry name" value="ABC_transporter_C-like"/>
</dbReference>
<feature type="transmembrane region" description="Helical" evidence="16">
    <location>
        <begin position="171"/>
        <end position="189"/>
    </location>
</feature>
<dbReference type="Gene3D" id="1.20.1560.10">
    <property type="entry name" value="ABC transporter type 1, transmembrane domain"/>
    <property type="match status" value="2"/>
</dbReference>
<comment type="similarity">
    <text evidence="3">Belongs to the ABC transporter superfamily. ABCC family. Conjugate transporter (TC 3.A.1.208) subfamily.</text>
</comment>
<dbReference type="CDD" id="cd18603">
    <property type="entry name" value="ABC_6TM_MRP1_2_3_6_D2_like"/>
    <property type="match status" value="1"/>
</dbReference>
<dbReference type="InterPro" id="IPR003593">
    <property type="entry name" value="AAA+_ATPase"/>
</dbReference>
<dbReference type="PROSITE" id="PS00211">
    <property type="entry name" value="ABC_TRANSPORTER_1"/>
    <property type="match status" value="2"/>
</dbReference>
<keyword evidence="11" id="KW-1278">Translocase</keyword>
<evidence type="ECO:0000259" key="17">
    <source>
        <dbReference type="PROSITE" id="PS50893"/>
    </source>
</evidence>
<evidence type="ECO:0000256" key="1">
    <source>
        <dbReference type="ARBA" id="ARBA00004128"/>
    </source>
</evidence>